<dbReference type="SUPFAM" id="SSF53335">
    <property type="entry name" value="S-adenosyl-L-methionine-dependent methyltransferases"/>
    <property type="match status" value="1"/>
</dbReference>
<evidence type="ECO:0000256" key="1">
    <source>
        <dbReference type="ARBA" id="ARBA00006594"/>
    </source>
</evidence>
<evidence type="ECO:0000259" key="10">
    <source>
        <dbReference type="Pfam" id="PF12950"/>
    </source>
</evidence>
<dbReference type="GO" id="GO:0032259">
    <property type="term" value="P:methylation"/>
    <property type="evidence" value="ECO:0007669"/>
    <property type="project" value="UniProtKB-KW"/>
</dbReference>
<evidence type="ECO:0000256" key="3">
    <source>
        <dbReference type="ARBA" id="ARBA00022603"/>
    </source>
</evidence>
<evidence type="ECO:0000256" key="5">
    <source>
        <dbReference type="ARBA" id="ARBA00022691"/>
    </source>
</evidence>
<dbReference type="GO" id="GO:0009007">
    <property type="term" value="F:site-specific DNA-methyltransferase (adenine-specific) activity"/>
    <property type="evidence" value="ECO:0007669"/>
    <property type="project" value="UniProtKB-EC"/>
</dbReference>
<evidence type="ECO:0000259" key="9">
    <source>
        <dbReference type="Pfam" id="PF07669"/>
    </source>
</evidence>
<dbReference type="InterPro" id="IPR029063">
    <property type="entry name" value="SAM-dependent_MTases_sf"/>
</dbReference>
<dbReference type="Pfam" id="PF12950">
    <property type="entry name" value="TaqI_C"/>
    <property type="match status" value="1"/>
</dbReference>
<evidence type="ECO:0000256" key="2">
    <source>
        <dbReference type="ARBA" id="ARBA00011900"/>
    </source>
</evidence>
<comment type="similarity">
    <text evidence="1">Belongs to the N(4)/N(6)-methyltransferase family.</text>
</comment>
<accession>A0A7X3JRT6</accession>
<evidence type="ECO:0000256" key="7">
    <source>
        <dbReference type="ARBA" id="ARBA00023125"/>
    </source>
</evidence>
<comment type="caution">
    <text evidence="11">The sequence shown here is derived from an EMBL/GenBank/DDBJ whole genome shotgun (WGS) entry which is preliminary data.</text>
</comment>
<dbReference type="InterPro" id="IPR002052">
    <property type="entry name" value="DNA_methylase_N6_adenine_CS"/>
</dbReference>
<evidence type="ECO:0000313" key="12">
    <source>
        <dbReference type="Proteomes" id="UP000440965"/>
    </source>
</evidence>
<feature type="domain" description="Type II methyltransferase M.TaqI-like" evidence="9">
    <location>
        <begin position="114"/>
        <end position="219"/>
    </location>
</feature>
<reference evidence="11 12" key="1">
    <citation type="submission" date="2019-10" db="EMBL/GenBank/DDBJ databases">
        <title>XDR Pseudomonas monteilii producing IMP-16 from LCR.</title>
        <authorList>
            <person name="Ballaben A."/>
            <person name="Doi Y."/>
        </authorList>
    </citation>
    <scope>NUCLEOTIDE SEQUENCE [LARGE SCALE GENOMIC DNA]</scope>
    <source>
        <strain evidence="11 12">597/14</strain>
    </source>
</reference>
<evidence type="ECO:0000256" key="6">
    <source>
        <dbReference type="ARBA" id="ARBA00022747"/>
    </source>
</evidence>
<keyword evidence="3 11" id="KW-0489">Methyltransferase</keyword>
<dbReference type="InterPro" id="IPR050953">
    <property type="entry name" value="N4_N6_ade-DNA_methylase"/>
</dbReference>
<evidence type="ECO:0000256" key="8">
    <source>
        <dbReference type="ARBA" id="ARBA00047942"/>
    </source>
</evidence>
<dbReference type="PANTHER" id="PTHR33841:SF5">
    <property type="entry name" value="DNA METHYLASE (MODIFICATION METHYLASE) (METHYLTRANSFERASE)-RELATED"/>
    <property type="match status" value="1"/>
</dbReference>
<sequence>MEALGAIFTRIEVVNFILDLAGYTCDQPLHKQRLLEPSFGAGDFLLPAIERLLTAWRADEERESGIEGLANAICAVELHRDTFSRTYSAVIDLLAQNGFSPDSAEKLADGWLIQDDFLLQSFEEGFDYVVGNPPYVRQELIPAPLLAEYRRRYKTLYDRADLYVPFIERSLSLLTKCGNLGFICADRWMKNKYGGPLRQMVADSFHLKVYVDMTDAPAFHTDVVAYPAVTIISREKAGKTMVAHRPAIEKASLTALTHKLLAKEQTAQSADVREIAKVTNGSDPWLLESSDQIALIRRLENEFPCLEDSGCKVGIGVATGADKAFIGPFNSLDVEPDRKLPLATTKDIVSGEVAWTGLGVINPFKDEGGLVDLENYPRLKKYLEARRDVIANRHCAKKTPASWYKTIDRITPSLTSKQKLLIPDIKGEAHVVYEAGELYPHHNLYVVTSESWNLRALQAVLMSAVSRLFVATYSTKMRGGFLRFQAQYLRRIRLPLWESIPEELQRELIYAAESLDINACNVATFKIYRMTTEEIRSIGG</sequence>
<evidence type="ECO:0000256" key="4">
    <source>
        <dbReference type="ARBA" id="ARBA00022679"/>
    </source>
</evidence>
<protein>
    <recommendedName>
        <fullName evidence="2">site-specific DNA-methyltransferase (adenine-specific)</fullName>
        <ecNumber evidence="2">2.1.1.72</ecNumber>
    </recommendedName>
</protein>
<dbReference type="Gene3D" id="3.40.50.150">
    <property type="entry name" value="Vaccinia Virus protein VP39"/>
    <property type="match status" value="1"/>
</dbReference>
<dbReference type="GO" id="GO:0003677">
    <property type="term" value="F:DNA binding"/>
    <property type="evidence" value="ECO:0007669"/>
    <property type="project" value="UniProtKB-KW"/>
</dbReference>
<dbReference type="AlphaFoldDB" id="A0A7X3JRT6"/>
<dbReference type="Proteomes" id="UP000440965">
    <property type="component" value="Unassembled WGS sequence"/>
</dbReference>
<organism evidence="11 12">
    <name type="scientific">Pseudomonas monteilii</name>
    <dbReference type="NCBI Taxonomy" id="76759"/>
    <lineage>
        <taxon>Bacteria</taxon>
        <taxon>Pseudomonadati</taxon>
        <taxon>Pseudomonadota</taxon>
        <taxon>Gammaproteobacteria</taxon>
        <taxon>Pseudomonadales</taxon>
        <taxon>Pseudomonadaceae</taxon>
        <taxon>Pseudomonas</taxon>
    </lineage>
</organism>
<keyword evidence="6" id="KW-0680">Restriction system</keyword>
<dbReference type="PROSITE" id="PS00092">
    <property type="entry name" value="N6_MTASE"/>
    <property type="match status" value="1"/>
</dbReference>
<keyword evidence="7" id="KW-0238">DNA-binding</keyword>
<keyword evidence="4" id="KW-0808">Transferase</keyword>
<dbReference type="PANTHER" id="PTHR33841">
    <property type="entry name" value="DNA METHYLTRANSFERASE YEEA-RELATED"/>
    <property type="match status" value="1"/>
</dbReference>
<dbReference type="InterPro" id="IPR025931">
    <property type="entry name" value="TaqI_C"/>
</dbReference>
<dbReference type="GO" id="GO:0009307">
    <property type="term" value="P:DNA restriction-modification system"/>
    <property type="evidence" value="ECO:0007669"/>
    <property type="project" value="UniProtKB-KW"/>
</dbReference>
<dbReference type="Pfam" id="PF07669">
    <property type="entry name" value="Eco57I"/>
    <property type="match status" value="1"/>
</dbReference>
<name>A0A7X3JRT6_9PSED</name>
<dbReference type="InterPro" id="IPR011639">
    <property type="entry name" value="MethylTrfase_TaqI-like_dom"/>
</dbReference>
<comment type="catalytic activity">
    <reaction evidence="8">
        <text>a 2'-deoxyadenosine in DNA + S-adenosyl-L-methionine = an N(6)-methyl-2'-deoxyadenosine in DNA + S-adenosyl-L-homocysteine + H(+)</text>
        <dbReference type="Rhea" id="RHEA:15197"/>
        <dbReference type="Rhea" id="RHEA-COMP:12418"/>
        <dbReference type="Rhea" id="RHEA-COMP:12419"/>
        <dbReference type="ChEBI" id="CHEBI:15378"/>
        <dbReference type="ChEBI" id="CHEBI:57856"/>
        <dbReference type="ChEBI" id="CHEBI:59789"/>
        <dbReference type="ChEBI" id="CHEBI:90615"/>
        <dbReference type="ChEBI" id="CHEBI:90616"/>
        <dbReference type="EC" id="2.1.1.72"/>
    </reaction>
</comment>
<dbReference type="EC" id="2.1.1.72" evidence="2"/>
<dbReference type="PRINTS" id="PR00507">
    <property type="entry name" value="N12N6MTFRASE"/>
</dbReference>
<gene>
    <name evidence="11" type="ORF">F9Z43_10925</name>
</gene>
<proteinExistence type="inferred from homology"/>
<evidence type="ECO:0000313" key="11">
    <source>
        <dbReference type="EMBL" id="MVF49823.1"/>
    </source>
</evidence>
<dbReference type="EMBL" id="WEIK01000008">
    <property type="protein sequence ID" value="MVF49823.1"/>
    <property type="molecule type" value="Genomic_DNA"/>
</dbReference>
<feature type="domain" description="TaqI-like C-terminal specificity" evidence="10">
    <location>
        <begin position="392"/>
        <end position="492"/>
    </location>
</feature>
<keyword evidence="5" id="KW-0949">S-adenosyl-L-methionine</keyword>